<evidence type="ECO:0000313" key="2">
    <source>
        <dbReference type="Proteomes" id="UP000292346"/>
    </source>
</evidence>
<name>A0A4R0HD05_9ACTN</name>
<evidence type="ECO:0000313" key="1">
    <source>
        <dbReference type="EMBL" id="TCC08143.1"/>
    </source>
</evidence>
<dbReference type="EMBL" id="SJJZ01000002">
    <property type="protein sequence ID" value="TCC08143.1"/>
    <property type="molecule type" value="Genomic_DNA"/>
</dbReference>
<gene>
    <name evidence="1" type="ORF">E0H45_19700</name>
</gene>
<protein>
    <submittedName>
        <fullName evidence="1">Uncharacterized protein</fullName>
    </submittedName>
</protein>
<proteinExistence type="predicted"/>
<dbReference type="OrthoDB" id="8450665at2"/>
<organism evidence="1 2">
    <name type="scientific">Kribbella soli</name>
    <dbReference type="NCBI Taxonomy" id="1124743"/>
    <lineage>
        <taxon>Bacteria</taxon>
        <taxon>Bacillati</taxon>
        <taxon>Actinomycetota</taxon>
        <taxon>Actinomycetes</taxon>
        <taxon>Propionibacteriales</taxon>
        <taxon>Kribbellaceae</taxon>
        <taxon>Kribbella</taxon>
    </lineage>
</organism>
<comment type="caution">
    <text evidence="1">The sequence shown here is derived from an EMBL/GenBank/DDBJ whole genome shotgun (WGS) entry which is preliminary data.</text>
</comment>
<dbReference type="RefSeq" id="WP_131339284.1">
    <property type="nucleotide sequence ID" value="NZ_SJJZ01000002.1"/>
</dbReference>
<accession>A0A4R0HD05</accession>
<keyword evidence="2" id="KW-1185">Reference proteome</keyword>
<reference evidence="1 2" key="1">
    <citation type="submission" date="2019-02" db="EMBL/GenBank/DDBJ databases">
        <title>Kribbella capetownensis sp. nov. and Kribbella speibonae sp. nov., isolated from soil.</title>
        <authorList>
            <person name="Curtis S.M."/>
            <person name="Norton I."/>
            <person name="Everest G.J."/>
            <person name="Meyers P.R."/>
        </authorList>
    </citation>
    <scope>NUCLEOTIDE SEQUENCE [LARGE SCALE GENOMIC DNA]</scope>
    <source>
        <strain evidence="1 2">KCTC 29219</strain>
    </source>
</reference>
<sequence length="141" mass="15541">MMHLEEMTAAVELGRTGEREAARTQLTALWEACDDPQTRCAIAHYLADVQDETEDELSWDLRALEDVEDDGWLPSLHLNLADDYRRLSQTQLAEDHLSIARGLLSGVPEGAYGDLIRSGVVHVAEALAAGSVRRLETNPSS</sequence>
<dbReference type="Proteomes" id="UP000292346">
    <property type="component" value="Unassembled WGS sequence"/>
</dbReference>
<dbReference type="AlphaFoldDB" id="A0A4R0HD05"/>